<evidence type="ECO:0000313" key="8">
    <source>
        <dbReference type="Proteomes" id="UP000609879"/>
    </source>
</evidence>
<protein>
    <recommendedName>
        <fullName evidence="9">Bax inhibitor-1/YccA family protein</fullName>
    </recommendedName>
</protein>
<evidence type="ECO:0008006" key="9">
    <source>
        <dbReference type="Google" id="ProtNLM"/>
    </source>
</evidence>
<gene>
    <name evidence="7" type="ORF">Ade02nite_11300</name>
</gene>
<reference evidence="7 8" key="1">
    <citation type="submission" date="2021-01" db="EMBL/GenBank/DDBJ databases">
        <title>Whole genome shotgun sequence of Actinoplanes deccanensis NBRC 13994.</title>
        <authorList>
            <person name="Komaki H."/>
            <person name="Tamura T."/>
        </authorList>
    </citation>
    <scope>NUCLEOTIDE SEQUENCE [LARGE SCALE GENOMIC DNA]</scope>
    <source>
        <strain evidence="7 8">NBRC 13994</strain>
    </source>
</reference>
<dbReference type="InterPro" id="IPR006214">
    <property type="entry name" value="Bax_inhibitor_1-related"/>
</dbReference>
<comment type="caution">
    <text evidence="7">The sequence shown here is derived from an EMBL/GenBank/DDBJ whole genome shotgun (WGS) entry which is preliminary data.</text>
</comment>
<dbReference type="PANTHER" id="PTHR23291:SF50">
    <property type="entry name" value="PROTEIN LIFEGUARD 4"/>
    <property type="match status" value="1"/>
</dbReference>
<evidence type="ECO:0000256" key="6">
    <source>
        <dbReference type="RuleBase" id="RU004379"/>
    </source>
</evidence>
<evidence type="ECO:0000256" key="2">
    <source>
        <dbReference type="ARBA" id="ARBA00010350"/>
    </source>
</evidence>
<evidence type="ECO:0000256" key="4">
    <source>
        <dbReference type="ARBA" id="ARBA00022989"/>
    </source>
</evidence>
<keyword evidence="4 6" id="KW-1133">Transmembrane helix</keyword>
<evidence type="ECO:0000313" key="7">
    <source>
        <dbReference type="EMBL" id="GID72489.1"/>
    </source>
</evidence>
<feature type="transmembrane region" description="Helical" evidence="6">
    <location>
        <begin position="204"/>
        <end position="226"/>
    </location>
</feature>
<comment type="subcellular location">
    <subcellularLocation>
        <location evidence="1">Membrane</location>
        <topology evidence="1">Multi-pass membrane protein</topology>
    </subcellularLocation>
</comment>
<feature type="transmembrane region" description="Helical" evidence="6">
    <location>
        <begin position="173"/>
        <end position="192"/>
    </location>
</feature>
<feature type="transmembrane region" description="Helical" evidence="6">
    <location>
        <begin position="37"/>
        <end position="55"/>
    </location>
</feature>
<feature type="transmembrane region" description="Helical" evidence="6">
    <location>
        <begin position="88"/>
        <end position="111"/>
    </location>
</feature>
<evidence type="ECO:0000256" key="5">
    <source>
        <dbReference type="ARBA" id="ARBA00023136"/>
    </source>
</evidence>
<keyword evidence="8" id="KW-1185">Reference proteome</keyword>
<keyword evidence="3 6" id="KW-0812">Transmembrane</keyword>
<dbReference type="EMBL" id="BOMI01000016">
    <property type="protein sequence ID" value="GID72489.1"/>
    <property type="molecule type" value="Genomic_DNA"/>
</dbReference>
<evidence type="ECO:0000256" key="3">
    <source>
        <dbReference type="ARBA" id="ARBA00022692"/>
    </source>
</evidence>
<dbReference type="PANTHER" id="PTHR23291">
    <property type="entry name" value="BAX INHIBITOR-RELATED"/>
    <property type="match status" value="1"/>
</dbReference>
<feature type="transmembrane region" description="Helical" evidence="6">
    <location>
        <begin position="61"/>
        <end position="81"/>
    </location>
</feature>
<accession>A0ABQ3XXK7</accession>
<comment type="similarity">
    <text evidence="2 6">Belongs to the BI1 family.</text>
</comment>
<evidence type="ECO:0000256" key="1">
    <source>
        <dbReference type="ARBA" id="ARBA00004141"/>
    </source>
</evidence>
<dbReference type="Pfam" id="PF01027">
    <property type="entry name" value="Bax1-I"/>
    <property type="match status" value="1"/>
</dbReference>
<feature type="transmembrane region" description="Helical" evidence="6">
    <location>
        <begin position="149"/>
        <end position="167"/>
    </location>
</feature>
<organism evidence="7 8">
    <name type="scientific">Paractinoplanes deccanensis</name>
    <dbReference type="NCBI Taxonomy" id="113561"/>
    <lineage>
        <taxon>Bacteria</taxon>
        <taxon>Bacillati</taxon>
        <taxon>Actinomycetota</taxon>
        <taxon>Actinomycetes</taxon>
        <taxon>Micromonosporales</taxon>
        <taxon>Micromonosporaceae</taxon>
        <taxon>Paractinoplanes</taxon>
    </lineage>
</organism>
<keyword evidence="5 6" id="KW-0472">Membrane</keyword>
<dbReference type="Proteomes" id="UP000609879">
    <property type="component" value="Unassembled WGS sequence"/>
</dbReference>
<sequence>MPGRAARFTVATMDDTYAYRAAGIATRDRGHTLFARTMGYVAATTGLFALGAYLGRDLPGAAAFVAYLGAFAALIAMQFAVRRSRQTTVVLLAGFGLLMGVAVAPTLVYYADTDPQALWQAGSATALFVAAFGAAGYATRRDLTALARLCFWALLALLVFGIVLIFVNIPNGSLIYSVLGLIIFAGFIMVDFQRLRRSSAVESAPLLAASIFLDILNVFLFFLRIFRGGNR</sequence>
<name>A0ABQ3XXK7_9ACTN</name>
<feature type="transmembrane region" description="Helical" evidence="6">
    <location>
        <begin position="117"/>
        <end position="137"/>
    </location>
</feature>
<proteinExistence type="inferred from homology"/>